<dbReference type="InterPro" id="IPR003719">
    <property type="entry name" value="Phenazine_PhzF-like"/>
</dbReference>
<proteinExistence type="inferred from homology"/>
<organism evidence="4 5">
    <name type="scientific">Flagellimonas olearia</name>
    <dbReference type="NCBI Taxonomy" id="552546"/>
    <lineage>
        <taxon>Bacteria</taxon>
        <taxon>Pseudomonadati</taxon>
        <taxon>Bacteroidota</taxon>
        <taxon>Flavobacteriia</taxon>
        <taxon>Flavobacteriales</taxon>
        <taxon>Flavobacteriaceae</taxon>
        <taxon>Flagellimonas</taxon>
    </lineage>
</organism>
<accession>A0A6I1DXM5</accession>
<comment type="caution">
    <text evidence="4">The sequence shown here is derived from an EMBL/GenBank/DDBJ whole genome shotgun (WGS) entry which is preliminary data.</text>
</comment>
<dbReference type="PIRSF" id="PIRSF016184">
    <property type="entry name" value="PhzC_PhzF"/>
    <property type="match status" value="1"/>
</dbReference>
<evidence type="ECO:0000313" key="4">
    <source>
        <dbReference type="EMBL" id="KAB7530286.1"/>
    </source>
</evidence>
<reference evidence="4 5" key="1">
    <citation type="submission" date="2019-10" db="EMBL/GenBank/DDBJ databases">
        <title>Muricauda olearia CL-SS4 JCM15563 genome.</title>
        <authorList>
            <person name="Liu L."/>
        </authorList>
    </citation>
    <scope>NUCLEOTIDE SEQUENCE [LARGE SCALE GENOMIC DNA]</scope>
    <source>
        <strain evidence="4 5">CL-SS4</strain>
    </source>
</reference>
<evidence type="ECO:0000256" key="3">
    <source>
        <dbReference type="PIRSR" id="PIRSR016184-1"/>
    </source>
</evidence>
<comment type="similarity">
    <text evidence="1">Belongs to the PhzF family.</text>
</comment>
<dbReference type="SUPFAM" id="SSF54506">
    <property type="entry name" value="Diaminopimelate epimerase-like"/>
    <property type="match status" value="1"/>
</dbReference>
<keyword evidence="2 4" id="KW-0413">Isomerase</keyword>
<dbReference type="PANTHER" id="PTHR13774:SF39">
    <property type="entry name" value="BIOSYNTHESIS PROTEIN, PUTATIVE-RELATED"/>
    <property type="match status" value="1"/>
</dbReference>
<evidence type="ECO:0000256" key="1">
    <source>
        <dbReference type="ARBA" id="ARBA00008270"/>
    </source>
</evidence>
<gene>
    <name evidence="4" type="ORF">F8C76_01905</name>
</gene>
<evidence type="ECO:0000313" key="5">
    <source>
        <dbReference type="Proteomes" id="UP000429785"/>
    </source>
</evidence>
<dbReference type="OrthoDB" id="9788221at2"/>
<sequence>MEPITAHIVHAFDIHGTGGNPAAVILDANGLTPGKKQEIAKNIGLSETAFISKSSVADFRLEFFTPTKQIAHCGHATIASFSLLRKKGLVQGDRSSKETIEGNRDIIFEGEKVFMEQAPPEFTRLGTLEDKVFEALGITRHELADGLVPMKVDTGNAFVVVPLKSVDQLANLTPDSNAIIELSKHLGLIGLYPFVLPHDGNADARSRMFAPYYGIPEEAATGMAAGPLACYLYSQVQSKDNFVIKQGEFMKEPSPSQIHVHLTLGNGAIKNLFAGGTAYTSKQLEWFSKP</sequence>
<dbReference type="PANTHER" id="PTHR13774">
    <property type="entry name" value="PHENAZINE BIOSYNTHESIS PROTEIN"/>
    <property type="match status" value="1"/>
</dbReference>
<dbReference type="Proteomes" id="UP000429785">
    <property type="component" value="Unassembled WGS sequence"/>
</dbReference>
<dbReference type="RefSeq" id="WP_152130219.1">
    <property type="nucleotide sequence ID" value="NZ_WELG01000001.1"/>
</dbReference>
<dbReference type="Pfam" id="PF02567">
    <property type="entry name" value="PhzC-PhzF"/>
    <property type="match status" value="1"/>
</dbReference>
<dbReference type="AlphaFoldDB" id="A0A6I1DXM5"/>
<dbReference type="GO" id="GO:0016853">
    <property type="term" value="F:isomerase activity"/>
    <property type="evidence" value="ECO:0007669"/>
    <property type="project" value="UniProtKB-KW"/>
</dbReference>
<name>A0A6I1DXM5_9FLAO</name>
<dbReference type="NCBIfam" id="TIGR00654">
    <property type="entry name" value="PhzF_family"/>
    <property type="match status" value="1"/>
</dbReference>
<feature type="active site" evidence="3">
    <location>
        <position position="47"/>
    </location>
</feature>
<protein>
    <submittedName>
        <fullName evidence="4">PhzF family phenazine biosynthesis isomerase</fullName>
    </submittedName>
</protein>
<evidence type="ECO:0000256" key="2">
    <source>
        <dbReference type="ARBA" id="ARBA00023235"/>
    </source>
</evidence>
<dbReference type="EMBL" id="WELG01000001">
    <property type="protein sequence ID" value="KAB7530286.1"/>
    <property type="molecule type" value="Genomic_DNA"/>
</dbReference>
<dbReference type="Gene3D" id="3.10.310.10">
    <property type="entry name" value="Diaminopimelate Epimerase, Chain A, domain 1"/>
    <property type="match status" value="2"/>
</dbReference>
<dbReference type="GO" id="GO:0005737">
    <property type="term" value="C:cytoplasm"/>
    <property type="evidence" value="ECO:0007669"/>
    <property type="project" value="TreeGrafter"/>
</dbReference>